<organism evidence="1 2">
    <name type="scientific">Bythopirellula goksoeyrii</name>
    <dbReference type="NCBI Taxonomy" id="1400387"/>
    <lineage>
        <taxon>Bacteria</taxon>
        <taxon>Pseudomonadati</taxon>
        <taxon>Planctomycetota</taxon>
        <taxon>Planctomycetia</taxon>
        <taxon>Pirellulales</taxon>
        <taxon>Lacipirellulaceae</taxon>
        <taxon>Bythopirellula</taxon>
    </lineage>
</organism>
<gene>
    <name evidence="1" type="ORF">Pr1d_20430</name>
</gene>
<reference evidence="1 2" key="1">
    <citation type="submission" date="2019-08" db="EMBL/GenBank/DDBJ databases">
        <title>Deep-cultivation of Planctomycetes and their phenomic and genomic characterization uncovers novel biology.</title>
        <authorList>
            <person name="Wiegand S."/>
            <person name="Jogler M."/>
            <person name="Boedeker C."/>
            <person name="Pinto D."/>
            <person name="Vollmers J."/>
            <person name="Rivas-Marin E."/>
            <person name="Kohn T."/>
            <person name="Peeters S.H."/>
            <person name="Heuer A."/>
            <person name="Rast P."/>
            <person name="Oberbeckmann S."/>
            <person name="Bunk B."/>
            <person name="Jeske O."/>
            <person name="Meyerdierks A."/>
            <person name="Storesund J.E."/>
            <person name="Kallscheuer N."/>
            <person name="Luecker S."/>
            <person name="Lage O.M."/>
            <person name="Pohl T."/>
            <person name="Merkel B.J."/>
            <person name="Hornburger P."/>
            <person name="Mueller R.-W."/>
            <person name="Bruemmer F."/>
            <person name="Labrenz M."/>
            <person name="Spormann A.M."/>
            <person name="Op den Camp H."/>
            <person name="Overmann J."/>
            <person name="Amann R."/>
            <person name="Jetten M.S.M."/>
            <person name="Mascher T."/>
            <person name="Medema M.H."/>
            <person name="Devos D.P."/>
            <person name="Kaster A.-K."/>
            <person name="Ovreas L."/>
            <person name="Rohde M."/>
            <person name="Galperin M.Y."/>
            <person name="Jogler C."/>
        </authorList>
    </citation>
    <scope>NUCLEOTIDE SEQUENCE [LARGE SCALE GENOMIC DNA]</scope>
    <source>
        <strain evidence="1 2">Pr1d</strain>
    </source>
</reference>
<protein>
    <recommendedName>
        <fullName evidence="3">Cupin domain protein</fullName>
    </recommendedName>
</protein>
<dbReference type="KEGG" id="bgok:Pr1d_20430"/>
<dbReference type="InterPro" id="IPR011051">
    <property type="entry name" value="RmlC_Cupin_sf"/>
</dbReference>
<dbReference type="Proteomes" id="UP000323917">
    <property type="component" value="Chromosome"/>
</dbReference>
<dbReference type="AlphaFoldDB" id="A0A5B9QAI2"/>
<dbReference type="EMBL" id="CP042913">
    <property type="protein sequence ID" value="QEG34759.1"/>
    <property type="molecule type" value="Genomic_DNA"/>
</dbReference>
<evidence type="ECO:0000313" key="1">
    <source>
        <dbReference type="EMBL" id="QEG34759.1"/>
    </source>
</evidence>
<dbReference type="InterPro" id="IPR014710">
    <property type="entry name" value="RmlC-like_jellyroll"/>
</dbReference>
<name>A0A5B9QAI2_9BACT</name>
<dbReference type="Gene3D" id="2.60.120.10">
    <property type="entry name" value="Jelly Rolls"/>
    <property type="match status" value="1"/>
</dbReference>
<dbReference type="SUPFAM" id="SSF51182">
    <property type="entry name" value="RmlC-like cupins"/>
    <property type="match status" value="1"/>
</dbReference>
<proteinExistence type="predicted"/>
<keyword evidence="2" id="KW-1185">Reference proteome</keyword>
<sequence>MELDGQRHPVKPGDAILIQPGCRHRAIGRLKVLNVPVPAFDPEDEWFD</sequence>
<evidence type="ECO:0008006" key="3">
    <source>
        <dbReference type="Google" id="ProtNLM"/>
    </source>
</evidence>
<accession>A0A5B9QAI2</accession>
<evidence type="ECO:0000313" key="2">
    <source>
        <dbReference type="Proteomes" id="UP000323917"/>
    </source>
</evidence>